<evidence type="ECO:0000313" key="7">
    <source>
        <dbReference type="EMBL" id="BAU22882.1"/>
    </source>
</evidence>
<evidence type="ECO:0000256" key="3">
    <source>
        <dbReference type="ARBA" id="ARBA00022723"/>
    </source>
</evidence>
<dbReference type="InterPro" id="IPR023867">
    <property type="entry name" value="Sulphatase_maturase_rSAM"/>
</dbReference>
<proteinExistence type="predicted"/>
<dbReference type="GO" id="GO:0051536">
    <property type="term" value="F:iron-sulfur cluster binding"/>
    <property type="evidence" value="ECO:0007669"/>
    <property type="project" value="UniProtKB-KW"/>
</dbReference>
<keyword evidence="3" id="KW-0479">Metal-binding</keyword>
<dbReference type="PROSITE" id="PS51918">
    <property type="entry name" value="RADICAL_SAM"/>
    <property type="match status" value="1"/>
</dbReference>
<reference evidence="7 8" key="1">
    <citation type="journal article" date="2016" name="Int. J. Syst. Evol. Microbiol.">
        <title>Caldimicrobium thiodismutans sp. nov., a sulfur-disproportionating bacterium isolated from a hot spring, and emended description of the genus Caldimicrobium.</title>
        <authorList>
            <person name="Kojima H."/>
            <person name="Umezawa K."/>
            <person name="Fukui M."/>
        </authorList>
    </citation>
    <scope>NUCLEOTIDE SEQUENCE [LARGE SCALE GENOMIC DNA]</scope>
    <source>
        <strain evidence="7 8">TF1</strain>
    </source>
</reference>
<evidence type="ECO:0000259" key="6">
    <source>
        <dbReference type="PROSITE" id="PS51918"/>
    </source>
</evidence>
<dbReference type="InterPro" id="IPR007197">
    <property type="entry name" value="rSAM"/>
</dbReference>
<reference evidence="8" key="2">
    <citation type="journal article" date="2016" name="Int. J. Syst. Evol. Microbiol.">
        <title>Caldimicrobium thiodismutans sp. nov., a sulfur-disproportionating bacterium isolated from a hot spring.</title>
        <authorList>
            <person name="Kojima H."/>
            <person name="Umezawa K."/>
            <person name="Fukui M."/>
        </authorList>
    </citation>
    <scope>NUCLEOTIDE SEQUENCE [LARGE SCALE GENOMIC DNA]</scope>
    <source>
        <strain evidence="8">TF1</strain>
    </source>
</reference>
<feature type="domain" description="Radical SAM core" evidence="6">
    <location>
        <begin position="10"/>
        <end position="239"/>
    </location>
</feature>
<dbReference type="Pfam" id="PF04055">
    <property type="entry name" value="Radical_SAM"/>
    <property type="match status" value="1"/>
</dbReference>
<dbReference type="OrthoDB" id="1737006at2"/>
<dbReference type="CDD" id="cd01335">
    <property type="entry name" value="Radical_SAM"/>
    <property type="match status" value="1"/>
</dbReference>
<dbReference type="InterPro" id="IPR023885">
    <property type="entry name" value="4Fe4S-binding_SPASM_dom"/>
</dbReference>
<evidence type="ECO:0000256" key="5">
    <source>
        <dbReference type="ARBA" id="ARBA00023014"/>
    </source>
</evidence>
<name>A0A0U5AM12_9BACT</name>
<dbReference type="KEGG" id="cthi:THC_0488"/>
<dbReference type="PANTHER" id="PTHR43273">
    <property type="entry name" value="ANAEROBIC SULFATASE-MATURATING ENZYME HOMOLOG ASLB-RELATED"/>
    <property type="match status" value="1"/>
</dbReference>
<dbReference type="NCBIfam" id="TIGR04085">
    <property type="entry name" value="rSAM_more_4Fe4S"/>
    <property type="match status" value="1"/>
</dbReference>
<gene>
    <name evidence="7" type="ORF">THC_0488</name>
</gene>
<evidence type="ECO:0000313" key="8">
    <source>
        <dbReference type="Proteomes" id="UP000068196"/>
    </source>
</evidence>
<dbReference type="EMBL" id="AP014945">
    <property type="protein sequence ID" value="BAU22882.1"/>
    <property type="molecule type" value="Genomic_DNA"/>
</dbReference>
<sequence>MVLLEDFLGTTYPRIFHLTVTGRCNASCDGCINSLIYGDRKGFFKDWETDPERDLKLLTYLITYENTNPLYIAFYGGEPLLSFEKLKTIMYTLKEKFAHKSLNFILYTNGLLIDKYLPHEKDFFAGLNLLIVSIDGREKQHNTFRKGTNLKKIEENLGLLKKEVPLPVLMWSTIRENMSLLDCLEEFLSLYREDKTSYFFWHLLEGNEPVKDFERFKISYSKDLQILIEVFLQHLSDGKVLPLLPLCELIFFLMQGIRRGHTACGVEKLRNFDIQGGKILPCADYGEEIILGGVSKDNGVYMDKESSMEKLKNLVLYKDYFGCKECQAEFYCGGRCPVLIKVSPVRAKQYCILTREFVRIVKESFPEILKIFKALNLDPKNLYFPYGYTTLLTDVIP</sequence>
<keyword evidence="5" id="KW-0411">Iron-sulfur</keyword>
<comment type="cofactor">
    <cofactor evidence="1">
        <name>[4Fe-4S] cluster</name>
        <dbReference type="ChEBI" id="CHEBI:49883"/>
    </cofactor>
</comment>
<dbReference type="AlphaFoldDB" id="A0A0U5AM12"/>
<keyword evidence="2" id="KW-0949">S-adenosyl-L-methionine</keyword>
<keyword evidence="4" id="KW-0408">Iron</keyword>
<dbReference type="Gene3D" id="3.20.20.70">
    <property type="entry name" value="Aldolase class I"/>
    <property type="match status" value="1"/>
</dbReference>
<dbReference type="SFLD" id="SFLDS00029">
    <property type="entry name" value="Radical_SAM"/>
    <property type="match status" value="1"/>
</dbReference>
<dbReference type="InterPro" id="IPR058240">
    <property type="entry name" value="rSAM_sf"/>
</dbReference>
<accession>A0A0U5AM12</accession>
<dbReference type="SFLD" id="SFLDG01067">
    <property type="entry name" value="SPASM/twitch_domain_containing"/>
    <property type="match status" value="1"/>
</dbReference>
<dbReference type="SUPFAM" id="SSF102114">
    <property type="entry name" value="Radical SAM enzymes"/>
    <property type="match status" value="1"/>
</dbReference>
<dbReference type="GO" id="GO:0046872">
    <property type="term" value="F:metal ion binding"/>
    <property type="evidence" value="ECO:0007669"/>
    <property type="project" value="UniProtKB-KW"/>
</dbReference>
<evidence type="ECO:0000256" key="2">
    <source>
        <dbReference type="ARBA" id="ARBA00022691"/>
    </source>
</evidence>
<keyword evidence="8" id="KW-1185">Reference proteome</keyword>
<evidence type="ECO:0000256" key="1">
    <source>
        <dbReference type="ARBA" id="ARBA00001966"/>
    </source>
</evidence>
<dbReference type="PANTHER" id="PTHR43273:SF2">
    <property type="entry name" value="RADICAL SAM CORE DOMAIN-CONTAINING PROTEIN"/>
    <property type="match status" value="1"/>
</dbReference>
<dbReference type="Proteomes" id="UP000068196">
    <property type="component" value="Chromosome"/>
</dbReference>
<dbReference type="InterPro" id="IPR013785">
    <property type="entry name" value="Aldolase_TIM"/>
</dbReference>
<protein>
    <recommendedName>
        <fullName evidence="6">Radical SAM core domain-containing protein</fullName>
    </recommendedName>
</protein>
<dbReference type="RefSeq" id="WP_068512820.1">
    <property type="nucleotide sequence ID" value="NZ_AP014945.1"/>
</dbReference>
<dbReference type="GO" id="GO:0016491">
    <property type="term" value="F:oxidoreductase activity"/>
    <property type="evidence" value="ECO:0007669"/>
    <property type="project" value="InterPro"/>
</dbReference>
<organism evidence="7 8">
    <name type="scientific">Caldimicrobium thiodismutans</name>
    <dbReference type="NCBI Taxonomy" id="1653476"/>
    <lineage>
        <taxon>Bacteria</taxon>
        <taxon>Pseudomonadati</taxon>
        <taxon>Thermodesulfobacteriota</taxon>
        <taxon>Thermodesulfobacteria</taxon>
        <taxon>Thermodesulfobacteriales</taxon>
        <taxon>Thermodesulfobacteriaceae</taxon>
        <taxon>Caldimicrobium</taxon>
    </lineage>
</organism>
<evidence type="ECO:0000256" key="4">
    <source>
        <dbReference type="ARBA" id="ARBA00023004"/>
    </source>
</evidence>
<dbReference type="STRING" id="1653476.THC_0488"/>